<organism evidence="1 2">
    <name type="scientific">Levilactobacillus paucivorans</name>
    <dbReference type="NCBI Taxonomy" id="616990"/>
    <lineage>
        <taxon>Bacteria</taxon>
        <taxon>Bacillati</taxon>
        <taxon>Bacillota</taxon>
        <taxon>Bacilli</taxon>
        <taxon>Lactobacillales</taxon>
        <taxon>Lactobacillaceae</taxon>
        <taxon>Levilactobacillus</taxon>
    </lineage>
</organism>
<dbReference type="STRING" id="616990.IV54_GL000882"/>
<sequence length="171" mass="19437">MYYHVSQNPTGQVYRRLIQVLGEHTDYIELSHYNIGGVPYAASYERVMAALQPDILKIRQVSRNAMNDSTRFHGITVFQVACTSSTTRVLKQSAASLYEWGGRGDSESPDQLPSDLTFYLDDQWILAALGHEGFAVVNLPEKRSRQLQELTGIDLEAFTADEVEDWDFDNW</sequence>
<protein>
    <submittedName>
        <fullName evidence="1">Uncharacterized protein</fullName>
    </submittedName>
</protein>
<dbReference type="OrthoDB" id="268235at2"/>
<name>A0A0R2M1R2_9LACO</name>
<dbReference type="RefSeq" id="WP_057877722.1">
    <property type="nucleotide sequence ID" value="NZ_JQCA01000025.1"/>
</dbReference>
<evidence type="ECO:0000313" key="2">
    <source>
        <dbReference type="Proteomes" id="UP000051906"/>
    </source>
</evidence>
<gene>
    <name evidence="1" type="ORF">IV54_GL000882</name>
</gene>
<comment type="caution">
    <text evidence="1">The sequence shown here is derived from an EMBL/GenBank/DDBJ whole genome shotgun (WGS) entry which is preliminary data.</text>
</comment>
<keyword evidence="2" id="KW-1185">Reference proteome</keyword>
<dbReference type="AlphaFoldDB" id="A0A0R2M1R2"/>
<reference evidence="1 2" key="1">
    <citation type="journal article" date="2015" name="Genome Announc.">
        <title>Expanding the biotechnology potential of lactobacilli through comparative genomics of 213 strains and associated genera.</title>
        <authorList>
            <person name="Sun Z."/>
            <person name="Harris H.M."/>
            <person name="McCann A."/>
            <person name="Guo C."/>
            <person name="Argimon S."/>
            <person name="Zhang W."/>
            <person name="Yang X."/>
            <person name="Jeffery I.B."/>
            <person name="Cooney J.C."/>
            <person name="Kagawa T.F."/>
            <person name="Liu W."/>
            <person name="Song Y."/>
            <person name="Salvetti E."/>
            <person name="Wrobel A."/>
            <person name="Rasinkangas P."/>
            <person name="Parkhill J."/>
            <person name="Rea M.C."/>
            <person name="O'Sullivan O."/>
            <person name="Ritari J."/>
            <person name="Douillard F.P."/>
            <person name="Paul Ross R."/>
            <person name="Yang R."/>
            <person name="Briner A.E."/>
            <person name="Felis G.E."/>
            <person name="de Vos W.M."/>
            <person name="Barrangou R."/>
            <person name="Klaenhammer T.R."/>
            <person name="Caufield P.W."/>
            <person name="Cui Y."/>
            <person name="Zhang H."/>
            <person name="O'Toole P.W."/>
        </authorList>
    </citation>
    <scope>NUCLEOTIDE SEQUENCE [LARGE SCALE GENOMIC DNA]</scope>
    <source>
        <strain evidence="1 2">DSM 22467</strain>
    </source>
</reference>
<proteinExistence type="predicted"/>
<dbReference type="EMBL" id="JQCA01000025">
    <property type="protein sequence ID" value="KRO04707.1"/>
    <property type="molecule type" value="Genomic_DNA"/>
</dbReference>
<dbReference type="PATRIC" id="fig|616990.3.peg.957"/>
<dbReference type="Proteomes" id="UP000051906">
    <property type="component" value="Unassembled WGS sequence"/>
</dbReference>
<evidence type="ECO:0000313" key="1">
    <source>
        <dbReference type="EMBL" id="KRO04707.1"/>
    </source>
</evidence>
<accession>A0A0R2M1R2</accession>